<dbReference type="InterPro" id="IPR047324">
    <property type="entry name" value="LbH_gamma_CA-like"/>
</dbReference>
<dbReference type="EMBL" id="SZZH01000007">
    <property type="protein sequence ID" value="TKV56340.1"/>
    <property type="molecule type" value="Genomic_DNA"/>
</dbReference>
<dbReference type="PANTHER" id="PTHR13061:SF29">
    <property type="entry name" value="GAMMA CARBONIC ANHYDRASE-LIKE 1, MITOCHONDRIAL-RELATED"/>
    <property type="match status" value="1"/>
</dbReference>
<protein>
    <submittedName>
        <fullName evidence="1">Gamma carbonic anhydrase family protein</fullName>
    </submittedName>
</protein>
<name>A0A4U6Q8Y7_9ACTN</name>
<dbReference type="PANTHER" id="PTHR13061">
    <property type="entry name" value="DYNACTIN SUBUNIT P25"/>
    <property type="match status" value="1"/>
</dbReference>
<dbReference type="RefSeq" id="WP_137451609.1">
    <property type="nucleotide sequence ID" value="NZ_SZZH01000007.1"/>
</dbReference>
<dbReference type="OrthoDB" id="9803036at2"/>
<dbReference type="SUPFAM" id="SSF51161">
    <property type="entry name" value="Trimeric LpxA-like enzymes"/>
    <property type="match status" value="1"/>
</dbReference>
<accession>A0A4U6Q8Y7</accession>
<dbReference type="InterPro" id="IPR050484">
    <property type="entry name" value="Transf_Hexapept/Carb_Anhydrase"/>
</dbReference>
<reference evidence="1 2" key="1">
    <citation type="submission" date="2019-05" db="EMBL/GenBank/DDBJ databases">
        <title>Nakamurella sp. N5BH11, whole genome shotgun sequence.</title>
        <authorList>
            <person name="Tuo L."/>
        </authorList>
    </citation>
    <scope>NUCLEOTIDE SEQUENCE [LARGE SCALE GENOMIC DNA]</scope>
    <source>
        <strain evidence="1 2">N5BH11</strain>
    </source>
</reference>
<proteinExistence type="predicted"/>
<dbReference type="Proteomes" id="UP000306985">
    <property type="component" value="Unassembled WGS sequence"/>
</dbReference>
<evidence type="ECO:0000313" key="2">
    <source>
        <dbReference type="Proteomes" id="UP000306985"/>
    </source>
</evidence>
<evidence type="ECO:0000313" key="1">
    <source>
        <dbReference type="EMBL" id="TKV56340.1"/>
    </source>
</evidence>
<dbReference type="InterPro" id="IPR001451">
    <property type="entry name" value="Hexapep"/>
</dbReference>
<sequence length="174" mass="17821">MTLLPFRDTHPEVDPTAFVAADATVVGAVRIGAESGVFYGAVLRADTSTITIGARTNVQDGVVMHSDPHHPTVIGSGVTAGHRAVLHGCVVEDDCLIGMGALVLNGATIGAGSLVAAGTVVLGGTTVPPGSLIAGVPGTVKRTLTEDEQDRIRRSAHRYVELSRAHRDETGPAA</sequence>
<comment type="caution">
    <text evidence="1">The sequence shown here is derived from an EMBL/GenBank/DDBJ whole genome shotgun (WGS) entry which is preliminary data.</text>
</comment>
<dbReference type="InterPro" id="IPR011004">
    <property type="entry name" value="Trimer_LpxA-like_sf"/>
</dbReference>
<keyword evidence="2" id="KW-1185">Reference proteome</keyword>
<gene>
    <name evidence="1" type="ORF">FDO65_20475</name>
</gene>
<dbReference type="AlphaFoldDB" id="A0A4U6Q8Y7"/>
<dbReference type="Gene3D" id="2.160.10.10">
    <property type="entry name" value="Hexapeptide repeat proteins"/>
    <property type="match status" value="1"/>
</dbReference>
<dbReference type="CDD" id="cd04645">
    <property type="entry name" value="LbH_gamma_CA_like"/>
    <property type="match status" value="1"/>
</dbReference>
<dbReference type="Pfam" id="PF00132">
    <property type="entry name" value="Hexapep"/>
    <property type="match status" value="1"/>
</dbReference>
<organism evidence="1 2">
    <name type="scientific">Nakamurella flava</name>
    <dbReference type="NCBI Taxonomy" id="2576308"/>
    <lineage>
        <taxon>Bacteria</taxon>
        <taxon>Bacillati</taxon>
        <taxon>Actinomycetota</taxon>
        <taxon>Actinomycetes</taxon>
        <taxon>Nakamurellales</taxon>
        <taxon>Nakamurellaceae</taxon>
        <taxon>Nakamurella</taxon>
    </lineage>
</organism>